<organism evidence="1 2">
    <name type="scientific">Rhodococcus opacus (strain B4)</name>
    <dbReference type="NCBI Taxonomy" id="632772"/>
    <lineage>
        <taxon>Bacteria</taxon>
        <taxon>Bacillati</taxon>
        <taxon>Actinomycetota</taxon>
        <taxon>Actinomycetes</taxon>
        <taxon>Mycobacteriales</taxon>
        <taxon>Nocardiaceae</taxon>
        <taxon>Rhodococcus</taxon>
    </lineage>
</organism>
<accession>C1AWA4</accession>
<evidence type="ECO:0000313" key="1">
    <source>
        <dbReference type="EMBL" id="BAH53677.1"/>
    </source>
</evidence>
<dbReference type="HOGENOM" id="CLU_743584_0_0_11"/>
<proteinExistence type="predicted"/>
<dbReference type="AlphaFoldDB" id="C1AWA4"/>
<gene>
    <name evidence="1" type="ordered locus">ROP_54300</name>
</gene>
<dbReference type="OrthoDB" id="4378081at2"/>
<reference evidence="1 2" key="1">
    <citation type="submission" date="2009-03" db="EMBL/GenBank/DDBJ databases">
        <title>Comparison of the complete genome sequences of Rhodococcus erythropolis PR4 and Rhodococcus opacus B4.</title>
        <authorList>
            <person name="Takarada H."/>
            <person name="Sekine M."/>
            <person name="Hosoyama A."/>
            <person name="Yamada R."/>
            <person name="Fujisawa T."/>
            <person name="Omata S."/>
            <person name="Shimizu A."/>
            <person name="Tsukatani N."/>
            <person name="Tanikawa S."/>
            <person name="Fujita N."/>
            <person name="Harayama S."/>
        </authorList>
    </citation>
    <scope>NUCLEOTIDE SEQUENCE [LARGE SCALE GENOMIC DNA]</scope>
    <source>
        <strain evidence="1 2">B4</strain>
    </source>
</reference>
<dbReference type="KEGG" id="rop:ROP_54300"/>
<dbReference type="Proteomes" id="UP000002212">
    <property type="component" value="Chromosome"/>
</dbReference>
<evidence type="ECO:0008006" key="3">
    <source>
        <dbReference type="Google" id="ProtNLM"/>
    </source>
</evidence>
<evidence type="ECO:0000313" key="2">
    <source>
        <dbReference type="Proteomes" id="UP000002212"/>
    </source>
</evidence>
<dbReference type="RefSeq" id="WP_015889178.1">
    <property type="nucleotide sequence ID" value="NC_012522.1"/>
</dbReference>
<dbReference type="PATRIC" id="fig|632772.20.peg.5668"/>
<sequence>MTTLDPYLVPLCGSDSGYSTAGDVLVNQTADGVDLNTIWGEVAQILQIFNNERSRLTALLSYSTTAIADAVPQSVSSDSFEQASEFGEPHAIREAPEALLMGYDFKDFDLASRMTWQFLRDASAEQVRSVITRALEADNKNTTTTILDRLFNPEERLSPENHRVFGLWTGTDGITPPPYLGKEFAPETSHYLASNAAVVDSGDIEDLIRQVTSKGYGRSAGSQLLILANPVEGEMIQTWRKGVESRTGGPVAKYDFVLSSSAPAYLSEDTIVGQIAPGEFGSLPVAGSYGPAWLIESEFVPVGYVAVVATGGPNSAINPVAFRQHTNPAYQGLRVIPGRDQRYPLQDSFFARGFGTGVRHRGAAAVLQVTTGSTYTAPTLRW</sequence>
<name>C1AWA4_RHOOB</name>
<protein>
    <recommendedName>
        <fullName evidence="3">Bacteriophage protein</fullName>
    </recommendedName>
</protein>
<dbReference type="EMBL" id="AP011115">
    <property type="protein sequence ID" value="BAH53677.1"/>
    <property type="molecule type" value="Genomic_DNA"/>
</dbReference>